<evidence type="ECO:0000256" key="2">
    <source>
        <dbReference type="ARBA" id="ARBA00022603"/>
    </source>
</evidence>
<keyword evidence="2 5" id="KW-0489">Methyltransferase</keyword>
<evidence type="ECO:0000313" key="6">
    <source>
        <dbReference type="Proteomes" id="UP000070700"/>
    </source>
</evidence>
<dbReference type="Proteomes" id="UP000070700">
    <property type="component" value="Unassembled WGS sequence"/>
</dbReference>
<gene>
    <name evidence="5" type="ORF">LY89DRAFT_785258</name>
</gene>
<proteinExistence type="inferred from homology"/>
<dbReference type="OrthoDB" id="10027013at2759"/>
<name>A0A194X162_MOLSC</name>
<organism evidence="5 6">
    <name type="scientific">Mollisia scopiformis</name>
    <name type="common">Conifer needle endophyte fungus</name>
    <name type="synonym">Phialocephala scopiformis</name>
    <dbReference type="NCBI Taxonomy" id="149040"/>
    <lineage>
        <taxon>Eukaryota</taxon>
        <taxon>Fungi</taxon>
        <taxon>Dikarya</taxon>
        <taxon>Ascomycota</taxon>
        <taxon>Pezizomycotina</taxon>
        <taxon>Leotiomycetes</taxon>
        <taxon>Helotiales</taxon>
        <taxon>Mollisiaceae</taxon>
        <taxon>Mollisia</taxon>
    </lineage>
</organism>
<dbReference type="GeneID" id="28832597"/>
<dbReference type="EMBL" id="KQ947422">
    <property type="protein sequence ID" value="KUJ13602.1"/>
    <property type="molecule type" value="Genomic_DNA"/>
</dbReference>
<keyword evidence="6" id="KW-1185">Reference proteome</keyword>
<dbReference type="InParanoid" id="A0A194X162"/>
<evidence type="ECO:0000256" key="3">
    <source>
        <dbReference type="ARBA" id="ARBA00022679"/>
    </source>
</evidence>
<feature type="domain" description="Methyltransferase type 11" evidence="4">
    <location>
        <begin position="55"/>
        <end position="146"/>
    </location>
</feature>
<dbReference type="AlphaFoldDB" id="A0A194X162"/>
<dbReference type="KEGG" id="psco:LY89DRAFT_785258"/>
<dbReference type="Gene3D" id="3.40.50.150">
    <property type="entry name" value="Vaccinia Virus protein VP39"/>
    <property type="match status" value="1"/>
</dbReference>
<dbReference type="InterPro" id="IPR013216">
    <property type="entry name" value="Methyltransf_11"/>
</dbReference>
<dbReference type="CDD" id="cd02440">
    <property type="entry name" value="AdoMet_MTases"/>
    <property type="match status" value="1"/>
</dbReference>
<dbReference type="PANTHER" id="PTHR44942">
    <property type="entry name" value="METHYLTRANSF_11 DOMAIN-CONTAINING PROTEIN"/>
    <property type="match status" value="1"/>
</dbReference>
<accession>A0A194X162</accession>
<dbReference type="InterPro" id="IPR051052">
    <property type="entry name" value="Diverse_substrate_MTase"/>
</dbReference>
<dbReference type="PANTHER" id="PTHR44942:SF4">
    <property type="entry name" value="METHYLTRANSFERASE TYPE 11 DOMAIN-CONTAINING PROTEIN"/>
    <property type="match status" value="1"/>
</dbReference>
<dbReference type="GO" id="GO:0008757">
    <property type="term" value="F:S-adenosylmethionine-dependent methyltransferase activity"/>
    <property type="evidence" value="ECO:0007669"/>
    <property type="project" value="InterPro"/>
</dbReference>
<dbReference type="Pfam" id="PF08241">
    <property type="entry name" value="Methyltransf_11"/>
    <property type="match status" value="1"/>
</dbReference>
<dbReference type="SUPFAM" id="SSF53335">
    <property type="entry name" value="S-adenosyl-L-methionine-dependent methyltransferases"/>
    <property type="match status" value="1"/>
</dbReference>
<evidence type="ECO:0000259" key="4">
    <source>
        <dbReference type="Pfam" id="PF08241"/>
    </source>
</evidence>
<reference evidence="5 6" key="1">
    <citation type="submission" date="2015-10" db="EMBL/GenBank/DDBJ databases">
        <title>Full genome of DAOMC 229536 Phialocephala scopiformis, a fungal endophyte of spruce producing the potent anti-insectan compound rugulosin.</title>
        <authorList>
            <consortium name="DOE Joint Genome Institute"/>
            <person name="Walker A.K."/>
            <person name="Frasz S.L."/>
            <person name="Seifert K.A."/>
            <person name="Miller J.D."/>
            <person name="Mondo S.J."/>
            <person name="Labutti K."/>
            <person name="Lipzen A."/>
            <person name="Dockter R."/>
            <person name="Kennedy M."/>
            <person name="Grigoriev I.V."/>
            <person name="Spatafora J.W."/>
        </authorList>
    </citation>
    <scope>NUCLEOTIDE SEQUENCE [LARGE SCALE GENOMIC DNA]</scope>
    <source>
        <strain evidence="5 6">CBS 120377</strain>
    </source>
</reference>
<dbReference type="InterPro" id="IPR029063">
    <property type="entry name" value="SAM-dependent_MTases_sf"/>
</dbReference>
<sequence>MSISSNVNSKDKIFARDKVFWDNYLKGRPQAPENFFNRIFNYHQEHSVVFGIVHDVGAGNGPYAQKLRSRFQHVIVSDIVEENVRLAEERLGTDGFTYRVAKLEETDDILNGSVDLVFATNVLHFPDQQLVTAAIAKQLKAGGTFVGAGFGPATFDDAHVQELWARLMHQGGRVFLKRADKPEQTITVMSRSRDEYNVAPLDEKFFLPRAKRIHLNMEKGGLTSLLPPEDLGKVTEPTHTGVDDVVSFEKEEGWNFEADLNWIKEHFGIFPVAGLDPTAFTELWQEFEDLFRDGKTVKGRFPAKIILATRR</sequence>
<dbReference type="RefSeq" id="XP_018067957.1">
    <property type="nucleotide sequence ID" value="XM_018222871.1"/>
</dbReference>
<keyword evidence="3 5" id="KW-0808">Transferase</keyword>
<evidence type="ECO:0000256" key="1">
    <source>
        <dbReference type="ARBA" id="ARBA00008361"/>
    </source>
</evidence>
<evidence type="ECO:0000313" key="5">
    <source>
        <dbReference type="EMBL" id="KUJ13602.1"/>
    </source>
</evidence>
<protein>
    <submittedName>
        <fullName evidence="5">S-adenosyl-L-methionine-dependent methyltransferase</fullName>
    </submittedName>
</protein>
<dbReference type="GO" id="GO:0032259">
    <property type="term" value="P:methylation"/>
    <property type="evidence" value="ECO:0007669"/>
    <property type="project" value="UniProtKB-KW"/>
</dbReference>
<comment type="similarity">
    <text evidence="1">Belongs to the methyltransferase superfamily.</text>
</comment>